<evidence type="ECO:0000313" key="2">
    <source>
        <dbReference type="EMBL" id="HIV99099.1"/>
    </source>
</evidence>
<dbReference type="EMBL" id="DXHU01000019">
    <property type="protein sequence ID" value="HIV99099.1"/>
    <property type="molecule type" value="Genomic_DNA"/>
</dbReference>
<dbReference type="InterPro" id="IPR052920">
    <property type="entry name" value="DNA-binding_regulatory"/>
</dbReference>
<dbReference type="AlphaFoldDB" id="A0A9D1PUG5"/>
<sequence>MKIVIVVFIVFLIIFSAVLASCEYFLRFALGRNNSFEEKNEMDQDGVFSSSKAKDVMKEGKRFLDSECESVSIKSFDNLRLTAYLKESGKSDYYLITLHGFHGSADNNAPVFLEAYERGFNILVPHMRAHGGSEGKWITMGRDEAEDVLSWIEYIKERNEKAKIIVYGVSMGSATTLILSGKESESTVAFIADCGYSSLYEEYFHEAKEMFGLPSFFVRIINLWSRIRIGLDFSAVNPSESVKSNTKPLLIIHGDEDDFVPTWMCYKIYENAGGDKELLVVPKAGHGESMFVMEDYNDYIFSWLEKHGIEI</sequence>
<evidence type="ECO:0000313" key="3">
    <source>
        <dbReference type="Proteomes" id="UP000823936"/>
    </source>
</evidence>
<reference evidence="2" key="2">
    <citation type="submission" date="2021-04" db="EMBL/GenBank/DDBJ databases">
        <authorList>
            <person name="Gilroy R."/>
        </authorList>
    </citation>
    <scope>NUCLEOTIDE SEQUENCE</scope>
    <source>
        <strain evidence="2">Gambia11-129</strain>
    </source>
</reference>
<gene>
    <name evidence="2" type="ORF">IAB12_04925</name>
</gene>
<organism evidence="2 3">
    <name type="scientific">Candidatus Ornithospirochaeta avicola</name>
    <dbReference type="NCBI Taxonomy" id="2840896"/>
    <lineage>
        <taxon>Bacteria</taxon>
        <taxon>Pseudomonadati</taxon>
        <taxon>Spirochaetota</taxon>
        <taxon>Spirochaetia</taxon>
        <taxon>Spirochaetales</taxon>
        <taxon>Spirochaetaceae</taxon>
        <taxon>Spirochaetaceae incertae sedis</taxon>
        <taxon>Candidatus Ornithospirochaeta</taxon>
    </lineage>
</organism>
<dbReference type="GO" id="GO:0008236">
    <property type="term" value="F:serine-type peptidase activity"/>
    <property type="evidence" value="ECO:0007669"/>
    <property type="project" value="InterPro"/>
</dbReference>
<dbReference type="Proteomes" id="UP000823936">
    <property type="component" value="Unassembled WGS sequence"/>
</dbReference>
<keyword evidence="2" id="KW-0378">Hydrolase</keyword>
<dbReference type="PROSITE" id="PS51257">
    <property type="entry name" value="PROKAR_LIPOPROTEIN"/>
    <property type="match status" value="1"/>
</dbReference>
<feature type="domain" description="Peptidase S9 prolyl oligopeptidase catalytic" evidence="1">
    <location>
        <begin position="117"/>
        <end position="305"/>
    </location>
</feature>
<dbReference type="InterPro" id="IPR001375">
    <property type="entry name" value="Peptidase_S9_cat"/>
</dbReference>
<dbReference type="GO" id="GO:0006508">
    <property type="term" value="P:proteolysis"/>
    <property type="evidence" value="ECO:0007669"/>
    <property type="project" value="InterPro"/>
</dbReference>
<accession>A0A9D1PUG5</accession>
<dbReference type="SUPFAM" id="SSF53474">
    <property type="entry name" value="alpha/beta-Hydrolases"/>
    <property type="match status" value="1"/>
</dbReference>
<protein>
    <submittedName>
        <fullName evidence="2">Alpha/beta hydrolase</fullName>
    </submittedName>
</protein>
<dbReference type="InterPro" id="IPR029058">
    <property type="entry name" value="AB_hydrolase_fold"/>
</dbReference>
<comment type="caution">
    <text evidence="2">The sequence shown here is derived from an EMBL/GenBank/DDBJ whole genome shotgun (WGS) entry which is preliminary data.</text>
</comment>
<name>A0A9D1PUG5_9SPIO</name>
<dbReference type="Gene3D" id="3.40.50.1820">
    <property type="entry name" value="alpha/beta hydrolase"/>
    <property type="match status" value="1"/>
</dbReference>
<reference evidence="2" key="1">
    <citation type="journal article" date="2021" name="PeerJ">
        <title>Extensive microbial diversity within the chicken gut microbiome revealed by metagenomics and culture.</title>
        <authorList>
            <person name="Gilroy R."/>
            <person name="Ravi A."/>
            <person name="Getino M."/>
            <person name="Pursley I."/>
            <person name="Horton D.L."/>
            <person name="Alikhan N.F."/>
            <person name="Baker D."/>
            <person name="Gharbi K."/>
            <person name="Hall N."/>
            <person name="Watson M."/>
            <person name="Adriaenssens E.M."/>
            <person name="Foster-Nyarko E."/>
            <person name="Jarju S."/>
            <person name="Secka A."/>
            <person name="Antonio M."/>
            <person name="Oren A."/>
            <person name="Chaudhuri R.R."/>
            <person name="La Ragione R."/>
            <person name="Hildebrand F."/>
            <person name="Pallen M.J."/>
        </authorList>
    </citation>
    <scope>NUCLEOTIDE SEQUENCE</scope>
    <source>
        <strain evidence="2">Gambia11-129</strain>
    </source>
</reference>
<dbReference type="Pfam" id="PF00326">
    <property type="entry name" value="Peptidase_S9"/>
    <property type="match status" value="1"/>
</dbReference>
<dbReference type="PANTHER" id="PTHR43358">
    <property type="entry name" value="ALPHA/BETA-HYDROLASE"/>
    <property type="match status" value="1"/>
</dbReference>
<proteinExistence type="predicted"/>
<evidence type="ECO:0000259" key="1">
    <source>
        <dbReference type="Pfam" id="PF00326"/>
    </source>
</evidence>
<dbReference type="PANTHER" id="PTHR43358:SF4">
    <property type="entry name" value="ALPHA_BETA HYDROLASE FOLD-1 DOMAIN-CONTAINING PROTEIN"/>
    <property type="match status" value="1"/>
</dbReference>